<accession>A0A015N6Q1</accession>
<sequence>MRNRKRRYVNFLMNWRLVLQQVSYEATKSIYSYTYLVSATYPFKDQIKVVPEKLIEGKSGRENLDYGIESRTTGRIIGLVEVKKDVLSGVLQKPLYSWNRH</sequence>
<dbReference type="AlphaFoldDB" id="A0A015N6Q1"/>
<proteinExistence type="predicted"/>
<name>A0A015N6Q1_RHIIW</name>
<evidence type="ECO:0000313" key="2">
    <source>
        <dbReference type="Proteomes" id="UP000022910"/>
    </source>
</evidence>
<dbReference type="EMBL" id="JEMT01012695">
    <property type="protein sequence ID" value="EXX74873.1"/>
    <property type="molecule type" value="Genomic_DNA"/>
</dbReference>
<dbReference type="OrthoDB" id="2410986at2759"/>
<comment type="caution">
    <text evidence="1">The sequence shown here is derived from an EMBL/GenBank/DDBJ whole genome shotgun (WGS) entry which is preliminary data.</text>
</comment>
<dbReference type="Proteomes" id="UP000022910">
    <property type="component" value="Unassembled WGS sequence"/>
</dbReference>
<evidence type="ECO:0000313" key="1">
    <source>
        <dbReference type="EMBL" id="EXX74873.1"/>
    </source>
</evidence>
<reference evidence="1 2" key="1">
    <citation type="submission" date="2014-02" db="EMBL/GenBank/DDBJ databases">
        <title>Single nucleus genome sequencing reveals high similarity among nuclei of an endomycorrhizal fungus.</title>
        <authorList>
            <person name="Lin K."/>
            <person name="Geurts R."/>
            <person name="Zhang Z."/>
            <person name="Limpens E."/>
            <person name="Saunders D.G."/>
            <person name="Mu D."/>
            <person name="Pang E."/>
            <person name="Cao H."/>
            <person name="Cha H."/>
            <person name="Lin T."/>
            <person name="Zhou Q."/>
            <person name="Shang Y."/>
            <person name="Li Y."/>
            <person name="Ivanov S."/>
            <person name="Sharma T."/>
            <person name="Velzen R.V."/>
            <person name="Ruijter N.D."/>
            <person name="Aanen D.K."/>
            <person name="Win J."/>
            <person name="Kamoun S."/>
            <person name="Bisseling T."/>
            <person name="Huang S."/>
        </authorList>
    </citation>
    <scope>NUCLEOTIDE SEQUENCE [LARGE SCALE GENOMIC DNA]</scope>
    <source>
        <strain evidence="2">DAOM197198w</strain>
    </source>
</reference>
<dbReference type="HOGENOM" id="CLU_2293213_0_0_1"/>
<gene>
    <name evidence="1" type="ORF">RirG_047060</name>
</gene>
<protein>
    <submittedName>
        <fullName evidence="1">Uncharacterized protein</fullName>
    </submittedName>
</protein>
<organism evidence="1 2">
    <name type="scientific">Rhizophagus irregularis (strain DAOM 197198w)</name>
    <name type="common">Glomus intraradices</name>
    <dbReference type="NCBI Taxonomy" id="1432141"/>
    <lineage>
        <taxon>Eukaryota</taxon>
        <taxon>Fungi</taxon>
        <taxon>Fungi incertae sedis</taxon>
        <taxon>Mucoromycota</taxon>
        <taxon>Glomeromycotina</taxon>
        <taxon>Glomeromycetes</taxon>
        <taxon>Glomerales</taxon>
        <taxon>Glomeraceae</taxon>
        <taxon>Rhizophagus</taxon>
    </lineage>
</organism>
<keyword evidence="2" id="KW-1185">Reference proteome</keyword>